<proteinExistence type="predicted"/>
<dbReference type="KEGG" id="dmm:dnm_076600"/>
<dbReference type="AlphaFoldDB" id="A0A975GS21"/>
<evidence type="ECO:0000313" key="2">
    <source>
        <dbReference type="Proteomes" id="UP000663722"/>
    </source>
</evidence>
<evidence type="ECO:0000313" key="1">
    <source>
        <dbReference type="EMBL" id="QTA91590.1"/>
    </source>
</evidence>
<dbReference type="Proteomes" id="UP000663722">
    <property type="component" value="Chromosome"/>
</dbReference>
<keyword evidence="2" id="KW-1185">Reference proteome</keyword>
<reference evidence="1" key="1">
    <citation type="journal article" date="2021" name="Microb. Physiol.">
        <title>Proteogenomic Insights into the Physiology of Marine, Sulfate-Reducing, Filamentous Desulfonema limicola and Desulfonema magnum.</title>
        <authorList>
            <person name="Schnaars V."/>
            <person name="Wohlbrand L."/>
            <person name="Scheve S."/>
            <person name="Hinrichs C."/>
            <person name="Reinhardt R."/>
            <person name="Rabus R."/>
        </authorList>
    </citation>
    <scope>NUCLEOTIDE SEQUENCE</scope>
    <source>
        <strain evidence="1">4be13</strain>
    </source>
</reference>
<gene>
    <name evidence="1" type="ORF">dnm_076600</name>
</gene>
<organism evidence="1 2">
    <name type="scientific">Desulfonema magnum</name>
    <dbReference type="NCBI Taxonomy" id="45655"/>
    <lineage>
        <taxon>Bacteria</taxon>
        <taxon>Pseudomonadati</taxon>
        <taxon>Thermodesulfobacteriota</taxon>
        <taxon>Desulfobacteria</taxon>
        <taxon>Desulfobacterales</taxon>
        <taxon>Desulfococcaceae</taxon>
        <taxon>Desulfonema</taxon>
    </lineage>
</organism>
<dbReference type="EMBL" id="CP061800">
    <property type="protein sequence ID" value="QTA91590.1"/>
    <property type="molecule type" value="Genomic_DNA"/>
</dbReference>
<accession>A0A975GS21</accession>
<sequence>MCPNYCNQRACKKLYRGTLRLADKFLVRKSPNSENLVMF</sequence>
<protein>
    <submittedName>
        <fullName evidence="1">Uncharacterized protein</fullName>
    </submittedName>
</protein>
<name>A0A975GS21_9BACT</name>